<proteinExistence type="predicted"/>
<organism evidence="1 2">
    <name type="scientific">Gigaspora margarita</name>
    <dbReference type="NCBI Taxonomy" id="4874"/>
    <lineage>
        <taxon>Eukaryota</taxon>
        <taxon>Fungi</taxon>
        <taxon>Fungi incertae sedis</taxon>
        <taxon>Mucoromycota</taxon>
        <taxon>Glomeromycotina</taxon>
        <taxon>Glomeromycetes</taxon>
        <taxon>Diversisporales</taxon>
        <taxon>Gigasporaceae</taxon>
        <taxon>Gigaspora</taxon>
    </lineage>
</organism>
<dbReference type="Proteomes" id="UP000789901">
    <property type="component" value="Unassembled WGS sequence"/>
</dbReference>
<reference evidence="1 2" key="1">
    <citation type="submission" date="2021-06" db="EMBL/GenBank/DDBJ databases">
        <authorList>
            <person name="Kallberg Y."/>
            <person name="Tangrot J."/>
            <person name="Rosling A."/>
        </authorList>
    </citation>
    <scope>NUCLEOTIDE SEQUENCE [LARGE SCALE GENOMIC DNA]</scope>
    <source>
        <strain evidence="1 2">120-4 pot B 10/14</strain>
    </source>
</reference>
<name>A0ABN7UNP9_GIGMA</name>
<evidence type="ECO:0000313" key="1">
    <source>
        <dbReference type="EMBL" id="CAG8641328.1"/>
    </source>
</evidence>
<dbReference type="EMBL" id="CAJVQB010004628">
    <property type="protein sequence ID" value="CAG8641328.1"/>
    <property type="molecule type" value="Genomic_DNA"/>
</dbReference>
<gene>
    <name evidence="1" type="ORF">GMARGA_LOCUS8859</name>
</gene>
<comment type="caution">
    <text evidence="1">The sequence shown here is derived from an EMBL/GenBank/DDBJ whole genome shotgun (WGS) entry which is preliminary data.</text>
</comment>
<evidence type="ECO:0000313" key="2">
    <source>
        <dbReference type="Proteomes" id="UP000789901"/>
    </source>
</evidence>
<sequence>MMIGELLDIIESNPLIPSDTQNVRAVIVNNDGDERKSTILNGLDKQASLSEIRKILSLNDEILMSKQNSYFWNDNSKNRISQDDENKLILQNILIPKQNYYHLYIAIDPSKPNFLVISKKYQLCKGRKTGDNHDDANVIASRSAFTIKTKHMINVNLQCKFEHRKTKEYVKICYELGSVRLSRKDLEPTEGYIRAIEEALDESKSNDEKKRELDMVGEEYGFFWAQEIKLGMEYTYFIDRYDEMANSNISDDLKSFENWKIIKYDDILSLYELLPDNLKQKIKQTIGMRRLYSEVLPVIIPKNHDFTFPLVTEALTRPDKISTFKDCKIFASVYNETDRNPYHNTYGIYVYYQHQESPCFVIYRTGPLKISSKTKLFISWMMFGYDKFPTKPLSKLDVEYTEHIDTTENANADINFQIPIKEDHCWIGTNTLFYDDNQSYELGKTNVMVTYYFCSKNNTSVQACFKPNPVTSPLNFKFNYVAILKTDETDEKSIGLTGDKWKSRERHFARLQGRSIFTGERWSLPRAKKFVFASILYPDSLSIQKRYSLLLNINPKYPITKSLVEIAENPKCRIKYVVYPN</sequence>
<accession>A0ABN7UNP9</accession>
<protein>
    <submittedName>
        <fullName evidence="1">21748_t:CDS:1</fullName>
    </submittedName>
</protein>
<keyword evidence="2" id="KW-1185">Reference proteome</keyword>